<dbReference type="PROSITE" id="PS00801">
    <property type="entry name" value="TRANSKETOLASE_1"/>
    <property type="match status" value="1"/>
</dbReference>
<evidence type="ECO:0000256" key="5">
    <source>
        <dbReference type="ARBA" id="ARBA00022723"/>
    </source>
</evidence>
<feature type="binding site" evidence="10">
    <location>
        <position position="362"/>
    </location>
    <ligand>
        <name>thiamine diphosphate</name>
        <dbReference type="ChEBI" id="CHEBI:58937"/>
    </ligand>
</feature>
<keyword evidence="4 10" id="KW-0808">Transferase</keyword>
<feature type="binding site" evidence="10">
    <location>
        <begin position="114"/>
        <end position="116"/>
    </location>
    <ligand>
        <name>thiamine diphosphate</name>
        <dbReference type="ChEBI" id="CHEBI:58937"/>
    </ligand>
</feature>
<dbReference type="NCBIfam" id="TIGR00204">
    <property type="entry name" value="dxs"/>
    <property type="match status" value="1"/>
</dbReference>
<comment type="similarity">
    <text evidence="2 10">Belongs to the transketolase family. DXPS subfamily.</text>
</comment>
<dbReference type="InterPro" id="IPR033248">
    <property type="entry name" value="Transketolase_C"/>
</dbReference>
<dbReference type="HAMAP" id="MF_00315">
    <property type="entry name" value="DXP_synth"/>
    <property type="match status" value="1"/>
</dbReference>
<dbReference type="GO" id="GO:0005829">
    <property type="term" value="C:cytosol"/>
    <property type="evidence" value="ECO:0007669"/>
    <property type="project" value="TreeGrafter"/>
</dbReference>
<dbReference type="FunFam" id="3.40.50.970:FF:000005">
    <property type="entry name" value="1-deoxy-D-xylulose-5-phosphate synthase"/>
    <property type="match status" value="1"/>
</dbReference>
<dbReference type="Gene3D" id="3.40.50.970">
    <property type="match status" value="2"/>
</dbReference>
<dbReference type="SUPFAM" id="SSF52518">
    <property type="entry name" value="Thiamin diphosphate-binding fold (THDP-binding)"/>
    <property type="match status" value="2"/>
</dbReference>
<gene>
    <name evidence="10" type="primary">dxs</name>
    <name evidence="12" type="ORF">ATZ36_00280</name>
</gene>
<comment type="catalytic activity">
    <reaction evidence="10">
        <text>D-glyceraldehyde 3-phosphate + pyruvate + H(+) = 1-deoxy-D-xylulose 5-phosphate + CO2</text>
        <dbReference type="Rhea" id="RHEA:12605"/>
        <dbReference type="ChEBI" id="CHEBI:15361"/>
        <dbReference type="ChEBI" id="CHEBI:15378"/>
        <dbReference type="ChEBI" id="CHEBI:16526"/>
        <dbReference type="ChEBI" id="CHEBI:57792"/>
        <dbReference type="ChEBI" id="CHEBI:59776"/>
        <dbReference type="EC" id="2.2.1.7"/>
    </reaction>
</comment>
<sequence>MKILDNINSPQDFKKIKKENLGDLAKEIREEIINIISKNGGHLASSLGVVDLSIAIHYVFDSPHDKIIWDVGHQSYAHKILTGRKNKFKTIRMHSGLSGFPKRSESEYDAFSVGHSSTSISAALGFAVARDLKKEDYKIVAVIGDGSMTGGLAFEGLQNAGHLKKNMLVILNDNEMFISQKVGAVAGYLAKLLTAGMAQKFEEKIMKTVSRFHGLGSSFGKFIKRVKVMLFPGMLFEEMGFMYIGPVQGHNINNLTAILENLKDIKDPVLLHVITKKGKGYAPAEKDPVKFHSVGKFDIKSGKIAKGEAVVTYTKVFSDTLIELAQSDSKIVAVTAAMPEGTGLDKFAEKFPDRYFDVGIAEGHAITFAAAMAAGGMHPVCAIYSTFMQRAIDNIIHDVALQNLPVVFAIDRAGLVGEDGGTHHGAFDLSYLNYIPNLIIMSPSDENELQNMLKTALNSNKPCAIRYPKGAASIGTALYKSSCILQIGKSTVLREGNNICFLAVGNHVETCLKASDLLLEKNVNASVVNMRFLKPLDVNILKEMLLKTKKFITVEENALIGGFGETVKAFLFGSGAVVECIGLPDKFIEHGSLKFLREKYGFTPKSIAEKALQML</sequence>
<comment type="function">
    <text evidence="10">Catalyzes the acyloin condensation reaction between C atoms 2 and 3 of pyruvate and glyceraldehyde 3-phosphate to yield 1-deoxy-D-xylulose-5-phosphate (DXP).</text>
</comment>
<comment type="pathway">
    <text evidence="1 10">Metabolic intermediate biosynthesis; 1-deoxy-D-xylulose 5-phosphate biosynthesis; 1-deoxy-D-xylulose 5-phosphate from D-glyceraldehyde 3-phosphate and pyruvate: step 1/1.</text>
</comment>
<dbReference type="GO" id="GO:0019288">
    <property type="term" value="P:isopentenyl diphosphate biosynthetic process, methylerythritol 4-phosphate pathway"/>
    <property type="evidence" value="ECO:0007669"/>
    <property type="project" value="TreeGrafter"/>
</dbReference>
<dbReference type="InterPro" id="IPR029061">
    <property type="entry name" value="THDP-binding"/>
</dbReference>
<comment type="subunit">
    <text evidence="3 10">Homodimer.</text>
</comment>
<dbReference type="GO" id="GO:0016114">
    <property type="term" value="P:terpenoid biosynthetic process"/>
    <property type="evidence" value="ECO:0007669"/>
    <property type="project" value="UniProtKB-UniRule"/>
</dbReference>
<evidence type="ECO:0000256" key="1">
    <source>
        <dbReference type="ARBA" id="ARBA00004980"/>
    </source>
</evidence>
<dbReference type="GO" id="GO:0000287">
    <property type="term" value="F:magnesium ion binding"/>
    <property type="evidence" value="ECO:0007669"/>
    <property type="project" value="UniProtKB-UniRule"/>
</dbReference>
<keyword evidence="5 10" id="KW-0479">Metal-binding</keyword>
<dbReference type="Proteomes" id="UP000095237">
    <property type="component" value="Unassembled WGS sequence"/>
</dbReference>
<name>A0A1E5II66_ENDTX</name>
<dbReference type="CDD" id="cd07033">
    <property type="entry name" value="TPP_PYR_DXS_TK_like"/>
    <property type="match status" value="1"/>
</dbReference>
<feature type="binding site" evidence="10">
    <location>
        <begin position="146"/>
        <end position="147"/>
    </location>
    <ligand>
        <name>thiamine diphosphate</name>
        <dbReference type="ChEBI" id="CHEBI:58937"/>
    </ligand>
</feature>
<dbReference type="AlphaFoldDB" id="A0A1E5II66"/>
<keyword evidence="8 10" id="KW-0786">Thiamine pyrophosphate</keyword>
<dbReference type="PANTHER" id="PTHR43322">
    <property type="entry name" value="1-D-DEOXYXYLULOSE 5-PHOSPHATE SYNTHASE-RELATED"/>
    <property type="match status" value="1"/>
</dbReference>
<keyword evidence="6 10" id="KW-0460">Magnesium</keyword>
<dbReference type="UniPathway" id="UPA00064">
    <property type="reaction ID" value="UER00091"/>
</dbReference>
<evidence type="ECO:0000259" key="11">
    <source>
        <dbReference type="SMART" id="SM00861"/>
    </source>
</evidence>
<dbReference type="EMBL" id="LNVX01000546">
    <property type="protein sequence ID" value="OEG69853.1"/>
    <property type="molecule type" value="Genomic_DNA"/>
</dbReference>
<comment type="caution">
    <text evidence="12">The sequence shown here is derived from an EMBL/GenBank/DDBJ whole genome shotgun (WGS) entry which is preliminary data.</text>
</comment>
<dbReference type="InterPro" id="IPR049557">
    <property type="entry name" value="Transketolase_CS"/>
</dbReference>
<dbReference type="Pfam" id="PF02780">
    <property type="entry name" value="Transketolase_C"/>
    <property type="match status" value="1"/>
</dbReference>
<evidence type="ECO:0000256" key="10">
    <source>
        <dbReference type="HAMAP-Rule" id="MF_00315"/>
    </source>
</evidence>
<evidence type="ECO:0000313" key="13">
    <source>
        <dbReference type="Proteomes" id="UP000095237"/>
    </source>
</evidence>
<evidence type="ECO:0000256" key="3">
    <source>
        <dbReference type="ARBA" id="ARBA00011738"/>
    </source>
</evidence>
<keyword evidence="13" id="KW-1185">Reference proteome</keyword>
<feature type="binding site" evidence="10">
    <location>
        <position position="145"/>
    </location>
    <ligand>
        <name>Mg(2+)</name>
        <dbReference type="ChEBI" id="CHEBI:18420"/>
    </ligand>
</feature>
<keyword evidence="9 10" id="KW-0414">Isoprene biosynthesis</keyword>
<accession>A0A1E5II66</accession>
<dbReference type="CDD" id="cd02007">
    <property type="entry name" value="TPP_DXS"/>
    <property type="match status" value="1"/>
</dbReference>
<dbReference type="Pfam" id="PF13292">
    <property type="entry name" value="DXP_synthase_N"/>
    <property type="match status" value="1"/>
</dbReference>
<feature type="domain" description="Transketolase-like pyrimidine-binding" evidence="11">
    <location>
        <begin position="311"/>
        <end position="474"/>
    </location>
</feature>
<evidence type="ECO:0000256" key="6">
    <source>
        <dbReference type="ARBA" id="ARBA00022842"/>
    </source>
</evidence>
<comment type="cofactor">
    <cofactor evidence="10">
        <name>thiamine diphosphate</name>
        <dbReference type="ChEBI" id="CHEBI:58937"/>
    </cofactor>
    <text evidence="10">Binds 1 thiamine pyrophosphate per subunit.</text>
</comment>
<dbReference type="SMART" id="SM00861">
    <property type="entry name" value="Transket_pyr"/>
    <property type="match status" value="1"/>
</dbReference>
<protein>
    <recommendedName>
        <fullName evidence="10">1-deoxy-D-xylulose-5-phosphate synthase</fullName>
        <ecNumber evidence="10">2.2.1.7</ecNumber>
    </recommendedName>
    <alternativeName>
        <fullName evidence="10">1-deoxyxylulose-5-phosphate synthase</fullName>
        <shortName evidence="10">DXP synthase</shortName>
        <shortName evidence="10">DXPS</shortName>
    </alternativeName>
</protein>
<dbReference type="NCBIfam" id="NF003933">
    <property type="entry name" value="PRK05444.2-2"/>
    <property type="match status" value="1"/>
</dbReference>
<feature type="binding site" evidence="10">
    <location>
        <position position="281"/>
    </location>
    <ligand>
        <name>thiamine diphosphate</name>
        <dbReference type="ChEBI" id="CHEBI:58937"/>
    </ligand>
</feature>
<evidence type="ECO:0000256" key="4">
    <source>
        <dbReference type="ARBA" id="ARBA00022679"/>
    </source>
</evidence>
<dbReference type="GO" id="GO:0008661">
    <property type="term" value="F:1-deoxy-D-xylulose-5-phosphate synthase activity"/>
    <property type="evidence" value="ECO:0007669"/>
    <property type="project" value="UniProtKB-UniRule"/>
</dbReference>
<dbReference type="InterPro" id="IPR005477">
    <property type="entry name" value="Dxylulose-5-P_synthase"/>
</dbReference>
<evidence type="ECO:0000313" key="12">
    <source>
        <dbReference type="EMBL" id="OEG69853.1"/>
    </source>
</evidence>
<dbReference type="Pfam" id="PF02779">
    <property type="entry name" value="Transket_pyr"/>
    <property type="match status" value="1"/>
</dbReference>
<dbReference type="InterPro" id="IPR005475">
    <property type="entry name" value="Transketolase-like_Pyr-bd"/>
</dbReference>
<dbReference type="GO" id="GO:0030976">
    <property type="term" value="F:thiamine pyrophosphate binding"/>
    <property type="evidence" value="ECO:0007669"/>
    <property type="project" value="UniProtKB-UniRule"/>
</dbReference>
<feature type="binding site" evidence="10">
    <location>
        <position position="174"/>
    </location>
    <ligand>
        <name>Mg(2+)</name>
        <dbReference type="ChEBI" id="CHEBI:18420"/>
    </ligand>
</feature>
<organism evidence="12 13">
    <name type="scientific">Endomicrobium trichonymphae</name>
    <dbReference type="NCBI Taxonomy" id="1408204"/>
    <lineage>
        <taxon>Bacteria</taxon>
        <taxon>Pseudomonadati</taxon>
        <taxon>Elusimicrobiota</taxon>
        <taxon>Endomicrobiia</taxon>
        <taxon>Endomicrobiales</taxon>
        <taxon>Endomicrobiaceae</taxon>
        <taxon>Candidatus Endomicrobiellum</taxon>
    </lineage>
</organism>
<reference evidence="12 13" key="1">
    <citation type="submission" date="2015-11" db="EMBL/GenBank/DDBJ databases">
        <title>Evidence for parallel genomic evolution in an endosymbiosis of termite gut flagellates.</title>
        <authorList>
            <person name="Zheng H."/>
        </authorList>
    </citation>
    <scope>NUCLEOTIDE SEQUENCE [LARGE SCALE GENOMIC DNA]</scope>
    <source>
        <strain evidence="12 13">CET450</strain>
    </source>
</reference>
<dbReference type="PANTHER" id="PTHR43322:SF5">
    <property type="entry name" value="1-DEOXY-D-XYLULOSE-5-PHOSPHATE SYNTHASE, CHLOROPLASTIC"/>
    <property type="match status" value="1"/>
</dbReference>
<evidence type="ECO:0000256" key="7">
    <source>
        <dbReference type="ARBA" id="ARBA00022977"/>
    </source>
</evidence>
<feature type="binding site" evidence="10">
    <location>
        <position position="73"/>
    </location>
    <ligand>
        <name>thiamine diphosphate</name>
        <dbReference type="ChEBI" id="CHEBI:58937"/>
    </ligand>
</feature>
<dbReference type="EC" id="2.2.1.7" evidence="10"/>
<dbReference type="InterPro" id="IPR009014">
    <property type="entry name" value="Transketo_C/PFOR_II"/>
</dbReference>
<evidence type="ECO:0000256" key="9">
    <source>
        <dbReference type="ARBA" id="ARBA00023229"/>
    </source>
</evidence>
<dbReference type="GO" id="GO:0009228">
    <property type="term" value="P:thiamine biosynthetic process"/>
    <property type="evidence" value="ECO:0007669"/>
    <property type="project" value="UniProtKB-UniRule"/>
</dbReference>
<dbReference type="Gene3D" id="3.40.50.920">
    <property type="match status" value="1"/>
</dbReference>
<dbReference type="SUPFAM" id="SSF52922">
    <property type="entry name" value="TK C-terminal domain-like"/>
    <property type="match status" value="1"/>
</dbReference>
<comment type="cofactor">
    <cofactor evidence="10">
        <name>Mg(2+)</name>
        <dbReference type="ChEBI" id="CHEBI:18420"/>
    </cofactor>
    <text evidence="10">Binds 1 Mg(2+) ion per subunit.</text>
</comment>
<proteinExistence type="inferred from homology"/>
<feature type="binding site" evidence="10">
    <location>
        <position position="174"/>
    </location>
    <ligand>
        <name>thiamine diphosphate</name>
        <dbReference type="ChEBI" id="CHEBI:58937"/>
    </ligand>
</feature>
<evidence type="ECO:0000256" key="2">
    <source>
        <dbReference type="ARBA" id="ARBA00011081"/>
    </source>
</evidence>
<evidence type="ECO:0000256" key="8">
    <source>
        <dbReference type="ARBA" id="ARBA00023052"/>
    </source>
</evidence>
<keyword evidence="7 10" id="KW-0784">Thiamine biosynthesis</keyword>